<dbReference type="InterPro" id="IPR019282">
    <property type="entry name" value="Glycoamylase-like_cons_dom"/>
</dbReference>
<dbReference type="Gene3D" id="1.50.10.140">
    <property type="match status" value="1"/>
</dbReference>
<evidence type="ECO:0000313" key="3">
    <source>
        <dbReference type="Proteomes" id="UP000439780"/>
    </source>
</evidence>
<sequence length="486" mass="54643">MTVTTDRRGLVCGAAIGLSALSTGGAVWARSSDTFKPVGTGAKTLPPFFTDLERRTFNFFWERASDKGLVPDRWPSKSSCSIAAIGFGITAWIIGAERGWVTREQVRDRVLATLRFLANLPMGEGPIGFAGYRGFFYHFLDMETGLRVGHTELSTVDTALMHMGILHAASWFDRGDPREAELRKLAHELVDRAEWDWFQRDNLAIPMGWHPETGFIERNWDGYNEGKLVYVLALGSGKHPVKPGSWEAWTRPYPEFWRGEGKLRRLAFAPMFGHQYSEMWIDFRGIYDAPMRKAGFDYFENSRRATLAQHAYAIANPMGWHGYDEHIWGLTACDGPGGFHLQLDHHQANYRGYSARGPISEPDGFDDGTIAPTAMLGSVAFAPEICVPSAIVMHERHGERLYGQYGFRDSFNPSFTYMDEKQNSGTVDPKTGWVANDWLGIDQGPIIGMLANYRSESVWRAMHRSANIVRGLKRAGFIGGWLEQAR</sequence>
<organism evidence="2 3">
    <name type="scientific">Qipengyuania algicida</name>
    <dbReference type="NCBI Taxonomy" id="1836209"/>
    <lineage>
        <taxon>Bacteria</taxon>
        <taxon>Pseudomonadati</taxon>
        <taxon>Pseudomonadota</taxon>
        <taxon>Alphaproteobacteria</taxon>
        <taxon>Sphingomonadales</taxon>
        <taxon>Erythrobacteraceae</taxon>
        <taxon>Qipengyuania</taxon>
    </lineage>
</organism>
<evidence type="ECO:0000259" key="1">
    <source>
        <dbReference type="Pfam" id="PF10091"/>
    </source>
</evidence>
<dbReference type="PIRSF" id="PIRSF028431">
    <property type="entry name" value="UCP028431"/>
    <property type="match status" value="1"/>
</dbReference>
<comment type="caution">
    <text evidence="2">The sequence shown here is derived from an EMBL/GenBank/DDBJ whole genome shotgun (WGS) entry which is preliminary data.</text>
</comment>
<proteinExistence type="predicted"/>
<accession>A0A845AFU4</accession>
<name>A0A845AFU4_9SPHN</name>
<evidence type="ECO:0000313" key="2">
    <source>
        <dbReference type="EMBL" id="MXP27675.1"/>
    </source>
</evidence>
<keyword evidence="3" id="KW-1185">Reference proteome</keyword>
<dbReference type="AlphaFoldDB" id="A0A845AFU4"/>
<dbReference type="EMBL" id="WTYA01000002">
    <property type="protein sequence ID" value="MXP27675.1"/>
    <property type="molecule type" value="Genomic_DNA"/>
</dbReference>
<dbReference type="RefSeq" id="WP_160751991.1">
    <property type="nucleotide sequence ID" value="NZ_WTYA01000002.1"/>
</dbReference>
<dbReference type="InterPro" id="IPR016883">
    <property type="entry name" value="UCP028431"/>
</dbReference>
<protein>
    <submittedName>
        <fullName evidence="2">Tat pathway signal protein</fullName>
    </submittedName>
</protein>
<dbReference type="Pfam" id="PF10091">
    <property type="entry name" value="Glycoamylase"/>
    <property type="match status" value="1"/>
</dbReference>
<feature type="domain" description="Glycoamylase-like" evidence="1">
    <location>
        <begin position="219"/>
        <end position="465"/>
    </location>
</feature>
<dbReference type="OrthoDB" id="5937621at2"/>
<reference evidence="2 3" key="1">
    <citation type="submission" date="2019-12" db="EMBL/GenBank/DDBJ databases">
        <title>Genomic-based taxomic classification of the family Erythrobacteraceae.</title>
        <authorList>
            <person name="Xu L."/>
        </authorList>
    </citation>
    <scope>NUCLEOTIDE SEQUENCE [LARGE SCALE GENOMIC DNA]</scope>
    <source>
        <strain evidence="2 3">KEMB 9005-328</strain>
    </source>
</reference>
<dbReference type="Proteomes" id="UP000439780">
    <property type="component" value="Unassembled WGS sequence"/>
</dbReference>
<gene>
    <name evidence="2" type="ORF">GRI58_02415</name>
</gene>